<dbReference type="EMBL" id="JAQQKV010000001">
    <property type="protein sequence ID" value="MDC7675580.1"/>
    <property type="molecule type" value="Genomic_DNA"/>
</dbReference>
<dbReference type="InterPro" id="IPR041667">
    <property type="entry name" value="Cupin_8"/>
</dbReference>
<dbReference type="Gene3D" id="2.60.120.650">
    <property type="entry name" value="Cupin"/>
    <property type="match status" value="1"/>
</dbReference>
<organism evidence="2 3">
    <name type="scientific">Asticcacaulis machinosus</name>
    <dbReference type="NCBI Taxonomy" id="2984211"/>
    <lineage>
        <taxon>Bacteria</taxon>
        <taxon>Pseudomonadati</taxon>
        <taxon>Pseudomonadota</taxon>
        <taxon>Alphaproteobacteria</taxon>
        <taxon>Caulobacterales</taxon>
        <taxon>Caulobacteraceae</taxon>
        <taxon>Asticcacaulis</taxon>
    </lineage>
</organism>
<reference evidence="2 3" key="1">
    <citation type="submission" date="2023-01" db="EMBL/GenBank/DDBJ databases">
        <title>Novel species of the genus Asticcacaulis isolated from rivers.</title>
        <authorList>
            <person name="Lu H."/>
        </authorList>
    </citation>
    <scope>NUCLEOTIDE SEQUENCE [LARGE SCALE GENOMIC DNA]</scope>
    <source>
        <strain evidence="2 3">LKC15W</strain>
    </source>
</reference>
<sequence>MRPVDTLTLKELDQFQILIKTRRLPFVIRGFAKDWPAVNAARASDEAFCKHLLSFDSGQPFETVIAPPEAKGRYFYDDKLTAFNFNRQSVPLNVFLEHLLHLRNAPNPHTLFIQSTLADDRFPGFSDVNINTVLPHAAGRLWIGNRTRVATHFDVADNLAVVLAGRRQFTLFPPDQVANLYVGPLDFTPAGQPVSLADPTQPDYDTFPRFKNAMNAAMSCKLEPGDAIYIPSPWWHHVEAMTGVNTLINYWWRDYPAECGNPFNWLVHGLLSVRHLPRAEREAWRSLISHYIFEDNGDPAAHIPQASRSALKPMDNDLAERLRAWLITTLDAAKP</sequence>
<protein>
    <submittedName>
        <fullName evidence="2">Cupin-like domain-containing protein</fullName>
    </submittedName>
</protein>
<dbReference type="PANTHER" id="PTHR12461">
    <property type="entry name" value="HYPOXIA-INDUCIBLE FACTOR 1 ALPHA INHIBITOR-RELATED"/>
    <property type="match status" value="1"/>
</dbReference>
<dbReference type="Proteomes" id="UP001218579">
    <property type="component" value="Unassembled WGS sequence"/>
</dbReference>
<dbReference type="SMART" id="SM00558">
    <property type="entry name" value="JmjC"/>
    <property type="match status" value="1"/>
</dbReference>
<dbReference type="PROSITE" id="PS51184">
    <property type="entry name" value="JMJC"/>
    <property type="match status" value="1"/>
</dbReference>
<evidence type="ECO:0000259" key="1">
    <source>
        <dbReference type="PROSITE" id="PS51184"/>
    </source>
</evidence>
<evidence type="ECO:0000313" key="2">
    <source>
        <dbReference type="EMBL" id="MDC7675580.1"/>
    </source>
</evidence>
<dbReference type="PANTHER" id="PTHR12461:SF105">
    <property type="entry name" value="HYPOXIA-INDUCIBLE FACTOR 1-ALPHA INHIBITOR"/>
    <property type="match status" value="1"/>
</dbReference>
<proteinExistence type="predicted"/>
<comment type="caution">
    <text evidence="2">The sequence shown here is derived from an EMBL/GenBank/DDBJ whole genome shotgun (WGS) entry which is preliminary data.</text>
</comment>
<dbReference type="RefSeq" id="WP_272743899.1">
    <property type="nucleotide sequence ID" value="NZ_JAQQKV010000001.1"/>
</dbReference>
<dbReference type="Pfam" id="PF13621">
    <property type="entry name" value="Cupin_8"/>
    <property type="match status" value="1"/>
</dbReference>
<dbReference type="InterPro" id="IPR003347">
    <property type="entry name" value="JmjC_dom"/>
</dbReference>
<feature type="domain" description="JmjC" evidence="1">
    <location>
        <begin position="94"/>
        <end position="267"/>
    </location>
</feature>
<keyword evidence="3" id="KW-1185">Reference proteome</keyword>
<evidence type="ECO:0000313" key="3">
    <source>
        <dbReference type="Proteomes" id="UP001218579"/>
    </source>
</evidence>
<dbReference type="SUPFAM" id="SSF51197">
    <property type="entry name" value="Clavaminate synthase-like"/>
    <property type="match status" value="1"/>
</dbReference>
<accession>A0ABT5HHE5</accession>
<name>A0ABT5HHE5_9CAUL</name>
<gene>
    <name evidence="2" type="ORF">PQU98_05540</name>
</gene>